<keyword evidence="2" id="KW-1185">Reference proteome</keyword>
<dbReference type="AlphaFoldDB" id="A0AAD9KQ12"/>
<proteinExistence type="predicted"/>
<dbReference type="Proteomes" id="UP001209878">
    <property type="component" value="Unassembled WGS sequence"/>
</dbReference>
<organism evidence="1 2">
    <name type="scientific">Ridgeia piscesae</name>
    <name type="common">Tubeworm</name>
    <dbReference type="NCBI Taxonomy" id="27915"/>
    <lineage>
        <taxon>Eukaryota</taxon>
        <taxon>Metazoa</taxon>
        <taxon>Spiralia</taxon>
        <taxon>Lophotrochozoa</taxon>
        <taxon>Annelida</taxon>
        <taxon>Polychaeta</taxon>
        <taxon>Sedentaria</taxon>
        <taxon>Canalipalpata</taxon>
        <taxon>Sabellida</taxon>
        <taxon>Siboglinidae</taxon>
        <taxon>Ridgeia</taxon>
    </lineage>
</organism>
<evidence type="ECO:0000313" key="1">
    <source>
        <dbReference type="EMBL" id="KAK2175564.1"/>
    </source>
</evidence>
<comment type="caution">
    <text evidence="1">The sequence shown here is derived from an EMBL/GenBank/DDBJ whole genome shotgun (WGS) entry which is preliminary data.</text>
</comment>
<dbReference type="EMBL" id="JAODUO010000723">
    <property type="protein sequence ID" value="KAK2175564.1"/>
    <property type="molecule type" value="Genomic_DNA"/>
</dbReference>
<accession>A0AAD9KQ12</accession>
<reference evidence="1" key="1">
    <citation type="journal article" date="2023" name="Mol. Biol. Evol.">
        <title>Third-Generation Sequencing Reveals the Adaptive Role of the Epigenome in Three Deep-Sea Polychaetes.</title>
        <authorList>
            <person name="Perez M."/>
            <person name="Aroh O."/>
            <person name="Sun Y."/>
            <person name="Lan Y."/>
            <person name="Juniper S.K."/>
            <person name="Young C.R."/>
            <person name="Angers B."/>
            <person name="Qian P.Y."/>
        </authorList>
    </citation>
    <scope>NUCLEOTIDE SEQUENCE</scope>
    <source>
        <strain evidence="1">R07B-5</strain>
    </source>
</reference>
<name>A0AAD9KQ12_RIDPI</name>
<gene>
    <name evidence="1" type="ORF">NP493_726g01066</name>
</gene>
<sequence length="112" mass="12083">MVAWPIPANFSRAIERTSVNNAATCTTLYRTLGEITITVPIRTNATVGVWLFANTKRGVLLNAVKLPAPVDATPLTMVQLRAMDGSVGRGCPRVAGFSRPNDVSLCRGRYAH</sequence>
<evidence type="ECO:0000313" key="2">
    <source>
        <dbReference type="Proteomes" id="UP001209878"/>
    </source>
</evidence>
<protein>
    <submittedName>
        <fullName evidence="1">Uncharacterized protein</fullName>
    </submittedName>
</protein>